<dbReference type="RefSeq" id="WP_204732765.1">
    <property type="nucleotide sequence ID" value="NZ_JAVDWE010000002.1"/>
</dbReference>
<organism evidence="3 4">
    <name type="scientific">Hydrogenophaga laconesensis</name>
    <dbReference type="NCBI Taxonomy" id="1805971"/>
    <lineage>
        <taxon>Bacteria</taxon>
        <taxon>Pseudomonadati</taxon>
        <taxon>Pseudomonadota</taxon>
        <taxon>Betaproteobacteria</taxon>
        <taxon>Burkholderiales</taxon>
        <taxon>Comamonadaceae</taxon>
        <taxon>Hydrogenophaga</taxon>
    </lineage>
</organism>
<name>A0ABU1V7D0_9BURK</name>
<keyword evidence="1" id="KW-0175">Coiled coil</keyword>
<keyword evidence="2" id="KW-1133">Transmembrane helix</keyword>
<feature type="transmembrane region" description="Helical" evidence="2">
    <location>
        <begin position="182"/>
        <end position="201"/>
    </location>
</feature>
<keyword evidence="2" id="KW-0812">Transmembrane</keyword>
<evidence type="ECO:0000256" key="1">
    <source>
        <dbReference type="SAM" id="Coils"/>
    </source>
</evidence>
<sequence length="354" mass="40540">MGKALRWSEKWFHRGLWLVAFVFAWFLVGLGSTVVGDLPQVEQQRTLDDFLDPQRAPQVRQSIEAAQRAAREAQDALDQAQLRHQAAQANHRAARDTFGNWLNTRQATQRPEQDPELIERTRQLDSYRQTERDALAAVEVQQQAELNARQAQQRAQDELHQMQEDARQSFESAVRAQELRVFLYRLALTLPLLVAAGWLFAKQRKSTYWPFVWGFIFFALFAFFVELVPYLPSYGGYVRYLVGIVLTVIGGRYAIQALQRYLERQQQTEALPDRQRRQELDYDLAQTRLAKGVCPGCERVLDLKDPKNDFCPHCGMGLHNRCGACQTRKSAFARYCHSCGDPAARTVAPDAPAV</sequence>
<evidence type="ECO:0000313" key="3">
    <source>
        <dbReference type="EMBL" id="MDR7093366.1"/>
    </source>
</evidence>
<reference evidence="3 4" key="1">
    <citation type="submission" date="2023-07" db="EMBL/GenBank/DDBJ databases">
        <title>Sorghum-associated microbial communities from plants grown in Nebraska, USA.</title>
        <authorList>
            <person name="Schachtman D."/>
        </authorList>
    </citation>
    <scope>NUCLEOTIDE SEQUENCE [LARGE SCALE GENOMIC DNA]</scope>
    <source>
        <strain evidence="3 4">BE240</strain>
    </source>
</reference>
<gene>
    <name evidence="3" type="ORF">J2X09_001098</name>
</gene>
<comment type="caution">
    <text evidence="3">The sequence shown here is derived from an EMBL/GenBank/DDBJ whole genome shotgun (WGS) entry which is preliminary data.</text>
</comment>
<keyword evidence="4" id="KW-1185">Reference proteome</keyword>
<feature type="coiled-coil region" evidence="1">
    <location>
        <begin position="63"/>
        <end position="97"/>
    </location>
</feature>
<dbReference type="EMBL" id="JAVDWE010000002">
    <property type="protein sequence ID" value="MDR7093366.1"/>
    <property type="molecule type" value="Genomic_DNA"/>
</dbReference>
<feature type="transmembrane region" description="Helical" evidence="2">
    <location>
        <begin position="237"/>
        <end position="255"/>
    </location>
</feature>
<dbReference type="Proteomes" id="UP001265550">
    <property type="component" value="Unassembled WGS sequence"/>
</dbReference>
<feature type="transmembrane region" description="Helical" evidence="2">
    <location>
        <begin position="208"/>
        <end position="231"/>
    </location>
</feature>
<evidence type="ECO:0000313" key="4">
    <source>
        <dbReference type="Proteomes" id="UP001265550"/>
    </source>
</evidence>
<protein>
    <submittedName>
        <fullName evidence="3">RNA-binding Zn-ribbon protein involved in translation (DUF1610 family)</fullName>
    </submittedName>
</protein>
<proteinExistence type="predicted"/>
<accession>A0ABU1V7D0</accession>
<keyword evidence="2" id="KW-0472">Membrane</keyword>
<evidence type="ECO:0000256" key="2">
    <source>
        <dbReference type="SAM" id="Phobius"/>
    </source>
</evidence>